<dbReference type="GO" id="GO:0006281">
    <property type="term" value="P:DNA repair"/>
    <property type="evidence" value="ECO:0007669"/>
    <property type="project" value="TreeGrafter"/>
</dbReference>
<feature type="compositionally biased region" description="Low complexity" evidence="1">
    <location>
        <begin position="301"/>
        <end position="311"/>
    </location>
</feature>
<accession>A0A9P5ZAE6</accession>
<dbReference type="EMBL" id="MU155143">
    <property type="protein sequence ID" value="KAF9484428.1"/>
    <property type="molecule type" value="Genomic_DNA"/>
</dbReference>
<protein>
    <recommendedName>
        <fullName evidence="4">Cell cycle checkpoint control protein</fullName>
    </recommendedName>
</protein>
<dbReference type="Proteomes" id="UP000807469">
    <property type="component" value="Unassembled WGS sequence"/>
</dbReference>
<feature type="region of interest" description="Disordered" evidence="1">
    <location>
        <begin position="300"/>
        <end position="332"/>
    </location>
</feature>
<feature type="region of interest" description="Disordered" evidence="1">
    <location>
        <begin position="359"/>
        <end position="403"/>
    </location>
</feature>
<dbReference type="PANTHER" id="PTHR15237">
    <property type="entry name" value="DNA REPAIR PROTEIN RAD9"/>
    <property type="match status" value="1"/>
</dbReference>
<name>A0A9P5ZAE6_9AGAR</name>
<dbReference type="GO" id="GO:0031573">
    <property type="term" value="P:mitotic intra-S DNA damage checkpoint signaling"/>
    <property type="evidence" value="ECO:0007669"/>
    <property type="project" value="TreeGrafter"/>
</dbReference>
<dbReference type="SUPFAM" id="SSF55979">
    <property type="entry name" value="DNA clamp"/>
    <property type="match status" value="1"/>
</dbReference>
<reference evidence="2" key="1">
    <citation type="submission" date="2020-11" db="EMBL/GenBank/DDBJ databases">
        <authorList>
            <consortium name="DOE Joint Genome Institute"/>
            <person name="Ahrendt S."/>
            <person name="Riley R."/>
            <person name="Andreopoulos W."/>
            <person name="Labutti K."/>
            <person name="Pangilinan J."/>
            <person name="Ruiz-Duenas F.J."/>
            <person name="Barrasa J.M."/>
            <person name="Sanchez-Garcia M."/>
            <person name="Camarero S."/>
            <person name="Miyauchi S."/>
            <person name="Serrano A."/>
            <person name="Linde D."/>
            <person name="Babiker R."/>
            <person name="Drula E."/>
            <person name="Ayuso-Fernandez I."/>
            <person name="Pacheco R."/>
            <person name="Padilla G."/>
            <person name="Ferreira P."/>
            <person name="Barriuso J."/>
            <person name="Kellner H."/>
            <person name="Castanera R."/>
            <person name="Alfaro M."/>
            <person name="Ramirez L."/>
            <person name="Pisabarro A.G."/>
            <person name="Kuo A."/>
            <person name="Tritt A."/>
            <person name="Lipzen A."/>
            <person name="He G."/>
            <person name="Yan M."/>
            <person name="Ng V."/>
            <person name="Cullen D."/>
            <person name="Martin F."/>
            <person name="Rosso M.-N."/>
            <person name="Henrissat B."/>
            <person name="Hibbett D."/>
            <person name="Martinez A.T."/>
            <person name="Grigoriev I.V."/>
        </authorList>
    </citation>
    <scope>NUCLEOTIDE SEQUENCE</scope>
    <source>
        <strain evidence="2">CIRM-BRFM 674</strain>
    </source>
</reference>
<evidence type="ECO:0000313" key="2">
    <source>
        <dbReference type="EMBL" id="KAF9484428.1"/>
    </source>
</evidence>
<gene>
    <name evidence="2" type="ORF">BDN70DRAFT_825463</name>
</gene>
<dbReference type="InterPro" id="IPR046938">
    <property type="entry name" value="DNA_clamp_sf"/>
</dbReference>
<proteinExistence type="predicted"/>
<comment type="caution">
    <text evidence="2">The sequence shown here is derived from an EMBL/GenBank/DDBJ whole genome shotgun (WGS) entry which is preliminary data.</text>
</comment>
<dbReference type="Gene3D" id="3.70.10.10">
    <property type="match status" value="1"/>
</dbReference>
<feature type="compositionally biased region" description="Polar residues" evidence="1">
    <location>
        <begin position="368"/>
        <end position="397"/>
    </location>
</feature>
<dbReference type="AlphaFoldDB" id="A0A9P5ZAE6"/>
<dbReference type="InterPro" id="IPR007268">
    <property type="entry name" value="Rad9/Ddc1"/>
</dbReference>
<dbReference type="GO" id="GO:0071479">
    <property type="term" value="P:cellular response to ionizing radiation"/>
    <property type="evidence" value="ECO:0007669"/>
    <property type="project" value="TreeGrafter"/>
</dbReference>
<dbReference type="PANTHER" id="PTHR15237:SF0">
    <property type="entry name" value="CELL CYCLE CHECKPOINT CONTROL PROTEIN"/>
    <property type="match status" value="1"/>
</dbReference>
<evidence type="ECO:0000256" key="1">
    <source>
        <dbReference type="SAM" id="MobiDB-lite"/>
    </source>
</evidence>
<keyword evidence="3" id="KW-1185">Reference proteome</keyword>
<dbReference type="Pfam" id="PF04139">
    <property type="entry name" value="Rad9"/>
    <property type="match status" value="1"/>
</dbReference>
<dbReference type="GO" id="GO:0000076">
    <property type="term" value="P:DNA replication checkpoint signaling"/>
    <property type="evidence" value="ECO:0007669"/>
    <property type="project" value="TreeGrafter"/>
</dbReference>
<sequence length="500" mass="55178">MQATLDAYSLKAFTRALTCISKYGDEVSIHATSDSLSFSATNSSKSAFCLFKYDKQFFSRYELDSGNGTIDNLEEGHGLTGQLTVKSFLLILKHRTVEKSVERCELSIIEGADAADVGEEDEGHDSLESKLIIRFHCKHGVVKTHRLVLLTSGSILTPGIPDPTSESRLTIGPRPLKDLLDHFPVVKGARSDPQLVWTFEDNELCLKSMESSIDSRGRGQLSTEISISSDEFDVYNIFETPTTLAFHLREFNAAIAFADSTSLSLDMRFTEPAIPLFIEMEGDTLGILFVISTSHVYGAPQNTQRNTQAAQTRKRERERSSNETPRIKRPMKAVQSIALERETPNAISSSSRAEFHAFESMPPPSAIPNRTLSAGTPLQIPNYNSSFYHPRSSQSRKGQNEPLFLPSSQLSAADEAALKSIGLEAEDMDPDQLADLLESEGEEVDFSLMSQVHAFTPNSVQSMHSDNNSAEKPLELIEDSEFSATPSSKDANKVCLYNES</sequence>
<organism evidence="2 3">
    <name type="scientific">Pholiota conissans</name>
    <dbReference type="NCBI Taxonomy" id="109636"/>
    <lineage>
        <taxon>Eukaryota</taxon>
        <taxon>Fungi</taxon>
        <taxon>Dikarya</taxon>
        <taxon>Basidiomycota</taxon>
        <taxon>Agaricomycotina</taxon>
        <taxon>Agaricomycetes</taxon>
        <taxon>Agaricomycetidae</taxon>
        <taxon>Agaricales</taxon>
        <taxon>Agaricineae</taxon>
        <taxon>Strophariaceae</taxon>
        <taxon>Pholiota</taxon>
    </lineage>
</organism>
<dbReference type="OrthoDB" id="60092at2759"/>
<evidence type="ECO:0000313" key="3">
    <source>
        <dbReference type="Proteomes" id="UP000807469"/>
    </source>
</evidence>
<feature type="region of interest" description="Disordered" evidence="1">
    <location>
        <begin position="480"/>
        <end position="500"/>
    </location>
</feature>
<evidence type="ECO:0008006" key="4">
    <source>
        <dbReference type="Google" id="ProtNLM"/>
    </source>
</evidence>
<dbReference type="GO" id="GO:0030896">
    <property type="term" value="C:checkpoint clamp complex"/>
    <property type="evidence" value="ECO:0007669"/>
    <property type="project" value="InterPro"/>
</dbReference>